<evidence type="ECO:0000313" key="2">
    <source>
        <dbReference type="EMBL" id="KZX10095.1"/>
    </source>
</evidence>
<feature type="transmembrane region" description="Helical" evidence="1">
    <location>
        <begin position="38"/>
        <end position="58"/>
    </location>
</feature>
<keyword evidence="1" id="KW-0472">Membrane</keyword>
<keyword evidence="1" id="KW-1133">Transmembrane helix</keyword>
<organism evidence="2 3">
    <name type="scientific">Methanobrevibacter curvatus</name>
    <dbReference type="NCBI Taxonomy" id="49547"/>
    <lineage>
        <taxon>Archaea</taxon>
        <taxon>Methanobacteriati</taxon>
        <taxon>Methanobacteriota</taxon>
        <taxon>Methanomada group</taxon>
        <taxon>Methanobacteria</taxon>
        <taxon>Methanobacteriales</taxon>
        <taxon>Methanobacteriaceae</taxon>
        <taxon>Methanobrevibacter</taxon>
    </lineage>
</organism>
<dbReference type="AlphaFoldDB" id="A0A162FA25"/>
<gene>
    <name evidence="2" type="ORF">MBCUR_19210</name>
</gene>
<comment type="caution">
    <text evidence="2">The sequence shown here is derived from an EMBL/GenBank/DDBJ whole genome shotgun (WGS) entry which is preliminary data.</text>
</comment>
<proteinExistence type="predicted"/>
<dbReference type="OrthoDB" id="71308at2157"/>
<keyword evidence="3" id="KW-1185">Reference proteome</keyword>
<evidence type="ECO:0000256" key="1">
    <source>
        <dbReference type="SAM" id="Phobius"/>
    </source>
</evidence>
<evidence type="ECO:0000313" key="3">
    <source>
        <dbReference type="Proteomes" id="UP000077245"/>
    </source>
</evidence>
<dbReference type="Proteomes" id="UP000077245">
    <property type="component" value="Unassembled WGS sequence"/>
</dbReference>
<feature type="transmembrane region" description="Helical" evidence="1">
    <location>
        <begin position="228"/>
        <end position="247"/>
    </location>
</feature>
<accession>A0A162FA25</accession>
<name>A0A162FA25_9EURY</name>
<reference evidence="2 3" key="1">
    <citation type="submission" date="2016-04" db="EMBL/GenBank/DDBJ databases">
        <title>Genome sequence of Methanobrevibacter curvatus DSM 11111.</title>
        <authorList>
            <person name="Poehlein A."/>
            <person name="Seedorf H."/>
            <person name="Daniel R."/>
        </authorList>
    </citation>
    <scope>NUCLEOTIDE SEQUENCE [LARGE SCALE GENOMIC DNA]</scope>
    <source>
        <strain evidence="2 3">DSM 11111</strain>
    </source>
</reference>
<dbReference type="STRING" id="49547.MBCUR_19210"/>
<dbReference type="PATRIC" id="fig|49547.3.peg.2029"/>
<protein>
    <submittedName>
        <fullName evidence="2">Uncharacterized protein</fullName>
    </submittedName>
</protein>
<sequence length="277" mass="31158">MDVITSAVYLILLIIIFIFIFSMGLLTPKIDRKGFISLIAIGFIIGIIGGLFFITPIYDEIPNAAGAIEEIFNGNQEKITLEISNETDVNTVMNQISKIDGVISVKSTGFTLMTTNFTERRGNFINKTLKIINSNITSWNVNTSGVIKVNTNYQNPNEIINDISESISYSGGIATLNVYIYPVITLESSKLEEVKSKLIKDDYVIIKTEGPVTKKIQDTKKNMVDNNVIILLTGFVGILVALFGLYFDNFIEYIKNIYKTIYNKVYLNIKRIIKKYL</sequence>
<dbReference type="EMBL" id="LWMV01000224">
    <property type="protein sequence ID" value="KZX10095.1"/>
    <property type="molecule type" value="Genomic_DNA"/>
</dbReference>
<dbReference type="RefSeq" id="WP_067092715.1">
    <property type="nucleotide sequence ID" value="NZ_LWMV01000224.1"/>
</dbReference>
<keyword evidence="1" id="KW-0812">Transmembrane</keyword>
<feature type="transmembrane region" description="Helical" evidence="1">
    <location>
        <begin position="6"/>
        <end position="26"/>
    </location>
</feature>